<proteinExistence type="predicted"/>
<accession>A0ABR6KRA5</accession>
<dbReference type="EMBL" id="JACHOC010000008">
    <property type="protein sequence ID" value="MBB4623918.1"/>
    <property type="molecule type" value="Genomic_DNA"/>
</dbReference>
<evidence type="ECO:0000313" key="2">
    <source>
        <dbReference type="Proteomes" id="UP000533637"/>
    </source>
</evidence>
<sequence>MITYCATAFNIATCLAIAGASVTTWWGAEFGIAAARDYAHDSYDVCVRGC</sequence>
<evidence type="ECO:0000313" key="1">
    <source>
        <dbReference type="EMBL" id="MBB4623918.1"/>
    </source>
</evidence>
<dbReference type="Proteomes" id="UP000533637">
    <property type="component" value="Unassembled WGS sequence"/>
</dbReference>
<protein>
    <submittedName>
        <fullName evidence="1">Uncharacterized protein</fullName>
    </submittedName>
</protein>
<comment type="caution">
    <text evidence="1">The sequence shown here is derived from an EMBL/GenBank/DDBJ whole genome shotgun (WGS) entry which is preliminary data.</text>
</comment>
<gene>
    <name evidence="1" type="ORF">GGQ57_003842</name>
</gene>
<reference evidence="1 2" key="1">
    <citation type="submission" date="2020-08" db="EMBL/GenBank/DDBJ databases">
        <title>Genomic Encyclopedia of Type Strains, Phase IV (KMG-IV): sequencing the most valuable type-strain genomes for metagenomic binning, comparative biology and taxonomic classification.</title>
        <authorList>
            <person name="Goeker M."/>
        </authorList>
    </citation>
    <scope>NUCLEOTIDE SEQUENCE [LARGE SCALE GENOMIC DNA]</scope>
    <source>
        <strain evidence="1 2">DSM 102983</strain>
    </source>
</reference>
<name>A0ABR6KRA5_9BACT</name>
<organism evidence="1 2">
    <name type="scientific">Parabacteroides faecis</name>
    <dbReference type="NCBI Taxonomy" id="1217282"/>
    <lineage>
        <taxon>Bacteria</taxon>
        <taxon>Pseudomonadati</taxon>
        <taxon>Bacteroidota</taxon>
        <taxon>Bacteroidia</taxon>
        <taxon>Bacteroidales</taxon>
        <taxon>Tannerellaceae</taxon>
        <taxon>Parabacteroides</taxon>
    </lineage>
</organism>
<keyword evidence="2" id="KW-1185">Reference proteome</keyword>